<dbReference type="Pfam" id="PF02931">
    <property type="entry name" value="Neur_chan_LBD"/>
    <property type="match status" value="1"/>
</dbReference>
<feature type="transmembrane region" description="Helical" evidence="11">
    <location>
        <begin position="413"/>
        <end position="433"/>
    </location>
</feature>
<proteinExistence type="inferred from homology"/>
<evidence type="ECO:0000256" key="3">
    <source>
        <dbReference type="ARBA" id="ARBA00022448"/>
    </source>
</evidence>
<dbReference type="Proteomes" id="UP001163046">
    <property type="component" value="Unassembled WGS sequence"/>
</dbReference>
<dbReference type="CDD" id="cd19049">
    <property type="entry name" value="LGIC_TM_anion"/>
    <property type="match status" value="1"/>
</dbReference>
<keyword evidence="10 11" id="KW-0407">Ion channel</keyword>
<feature type="domain" description="Neurotransmitter-gated ion-channel ligand-binding" evidence="12">
    <location>
        <begin position="31"/>
        <end position="211"/>
    </location>
</feature>
<dbReference type="FunFam" id="2.70.170.10:FF:000045">
    <property type="entry name" value="Predicted protein"/>
    <property type="match status" value="1"/>
</dbReference>
<dbReference type="PROSITE" id="PS00236">
    <property type="entry name" value="NEUROTR_ION_CHANNEL"/>
    <property type="match status" value="1"/>
</dbReference>
<feature type="transmembrane region" description="Helical" evidence="11">
    <location>
        <begin position="298"/>
        <end position="320"/>
    </location>
</feature>
<keyword evidence="6" id="KW-0732">Signal</keyword>
<feature type="transmembrane region" description="Helical" evidence="11">
    <location>
        <begin position="233"/>
        <end position="255"/>
    </location>
</feature>
<keyword evidence="7 11" id="KW-1133">Transmembrane helix</keyword>
<evidence type="ECO:0000256" key="5">
    <source>
        <dbReference type="ARBA" id="ARBA00022692"/>
    </source>
</evidence>
<dbReference type="SUPFAM" id="SSF63712">
    <property type="entry name" value="Nicotinic receptor ligand binding domain-like"/>
    <property type="match status" value="1"/>
</dbReference>
<accession>A0A9X0D1X6</accession>
<keyword evidence="15" id="KW-1185">Reference proteome</keyword>
<keyword evidence="4" id="KW-1003">Cell membrane</keyword>
<dbReference type="InterPro" id="IPR036734">
    <property type="entry name" value="Neur_chan_lig-bd_sf"/>
</dbReference>
<dbReference type="PANTHER" id="PTHR18945">
    <property type="entry name" value="NEUROTRANSMITTER GATED ION CHANNEL"/>
    <property type="match status" value="1"/>
</dbReference>
<evidence type="ECO:0000256" key="4">
    <source>
        <dbReference type="ARBA" id="ARBA00022475"/>
    </source>
</evidence>
<keyword evidence="8 11" id="KW-0406">Ion transport</keyword>
<evidence type="ECO:0000256" key="2">
    <source>
        <dbReference type="ARBA" id="ARBA00004236"/>
    </source>
</evidence>
<evidence type="ECO:0000259" key="12">
    <source>
        <dbReference type="Pfam" id="PF02931"/>
    </source>
</evidence>
<keyword evidence="14" id="KW-0675">Receptor</keyword>
<name>A0A9X0D1X6_9CNID</name>
<organism evidence="14 15">
    <name type="scientific">Desmophyllum pertusum</name>
    <dbReference type="NCBI Taxonomy" id="174260"/>
    <lineage>
        <taxon>Eukaryota</taxon>
        <taxon>Metazoa</taxon>
        <taxon>Cnidaria</taxon>
        <taxon>Anthozoa</taxon>
        <taxon>Hexacorallia</taxon>
        <taxon>Scleractinia</taxon>
        <taxon>Caryophylliina</taxon>
        <taxon>Caryophylliidae</taxon>
        <taxon>Desmophyllum</taxon>
    </lineage>
</organism>
<dbReference type="Gene3D" id="1.20.58.390">
    <property type="entry name" value="Neurotransmitter-gated ion-channel transmembrane domain"/>
    <property type="match status" value="1"/>
</dbReference>
<keyword evidence="3 11" id="KW-0813">Transport</keyword>
<evidence type="ECO:0000256" key="10">
    <source>
        <dbReference type="ARBA" id="ARBA00023303"/>
    </source>
</evidence>
<evidence type="ECO:0000313" key="14">
    <source>
        <dbReference type="EMBL" id="KAJ7383880.1"/>
    </source>
</evidence>
<keyword evidence="5 11" id="KW-0812">Transmembrane</keyword>
<dbReference type="InterPro" id="IPR006028">
    <property type="entry name" value="GABAA/Glycine_rcpt"/>
</dbReference>
<evidence type="ECO:0000256" key="7">
    <source>
        <dbReference type="ARBA" id="ARBA00022989"/>
    </source>
</evidence>
<dbReference type="GO" id="GO:0005230">
    <property type="term" value="F:extracellular ligand-gated monoatomic ion channel activity"/>
    <property type="evidence" value="ECO:0007669"/>
    <property type="project" value="InterPro"/>
</dbReference>
<dbReference type="FunFam" id="1.20.58.390:FF:000137">
    <property type="entry name" value="Predicted protein"/>
    <property type="match status" value="1"/>
</dbReference>
<comment type="similarity">
    <text evidence="11">Belongs to the ligand-gated ion channel (TC 1.A.9) family.</text>
</comment>
<evidence type="ECO:0000313" key="15">
    <source>
        <dbReference type="Proteomes" id="UP001163046"/>
    </source>
</evidence>
<dbReference type="OrthoDB" id="203862at2759"/>
<dbReference type="PRINTS" id="PR00253">
    <property type="entry name" value="GABAARECEPTR"/>
</dbReference>
<dbReference type="InterPro" id="IPR036719">
    <property type="entry name" value="Neuro-gated_channel_TM_sf"/>
</dbReference>
<comment type="subcellular location">
    <subcellularLocation>
        <location evidence="2">Cell membrane</location>
    </subcellularLocation>
    <subcellularLocation>
        <location evidence="1">Membrane</location>
        <topology evidence="1">Multi-pass membrane protein</topology>
    </subcellularLocation>
</comment>
<dbReference type="GO" id="GO:0005886">
    <property type="term" value="C:plasma membrane"/>
    <property type="evidence" value="ECO:0007669"/>
    <property type="project" value="UniProtKB-SubCell"/>
</dbReference>
<gene>
    <name evidence="14" type="primary">GABRA4_5</name>
    <name evidence="14" type="ORF">OS493_025204</name>
</gene>
<keyword evidence="9 11" id="KW-0472">Membrane</keyword>
<evidence type="ECO:0000256" key="11">
    <source>
        <dbReference type="RuleBase" id="RU000687"/>
    </source>
</evidence>
<dbReference type="SUPFAM" id="SSF90112">
    <property type="entry name" value="Neurotransmitter-gated ion-channel transmembrane pore"/>
    <property type="match status" value="1"/>
</dbReference>
<evidence type="ECO:0000256" key="6">
    <source>
        <dbReference type="ARBA" id="ARBA00022729"/>
    </source>
</evidence>
<evidence type="ECO:0000256" key="9">
    <source>
        <dbReference type="ARBA" id="ARBA00023136"/>
    </source>
</evidence>
<dbReference type="InterPro" id="IPR006202">
    <property type="entry name" value="Neur_chan_lig-bd"/>
</dbReference>
<dbReference type="EMBL" id="MU825893">
    <property type="protein sequence ID" value="KAJ7383880.1"/>
    <property type="molecule type" value="Genomic_DNA"/>
</dbReference>
<dbReference type="Pfam" id="PF02932">
    <property type="entry name" value="Neur_chan_memb"/>
    <property type="match status" value="1"/>
</dbReference>
<dbReference type="AlphaFoldDB" id="A0A9X0D1X6"/>
<dbReference type="Gene3D" id="2.70.170.10">
    <property type="entry name" value="Neurotransmitter-gated ion-channel ligand-binding domain"/>
    <property type="match status" value="1"/>
</dbReference>
<dbReference type="InterPro" id="IPR006029">
    <property type="entry name" value="Neurotrans-gated_channel_TM"/>
</dbReference>
<sequence length="435" mass="49761">MRGKTGTDVDLYLFRICLLLARFITGINSSSLKEVLVADYDETLRPGFYEGSPVEVLVQIHVESFGNIQEVDMEFQVYSYFMQSWTDKRLTGKINRSITLKGSDINNVWTPDAYCYNARVTNLMLPNLETHSKLSISPKGVLVYSRGVSFAASCVMDLRSFPHDSQNCSLKFGSYAYDDSDVIFKWINGDVHVSRDNMAQFTFLGASFSTDLERYMGDNFTTITVSYAFQRRLGYYLLQVYIPDIMIVLLSWIVFWMNPDNAGDRLAIGLTTILTIMFLSGAINASMPRVSYAKAMDWYLMISFAFVFFSVIESLVVFVLSSRPLGKGCYCKKEICHSFKSKILPCLKTRRRKARTTRLKHPDADQVTELNMNIMLTDQSLPMSLEDIATTEDRECHQALMHRSKYTAIRIDHVSRILFPVIFASYTFGYWLAYS</sequence>
<dbReference type="InterPro" id="IPR006201">
    <property type="entry name" value="Neur_channel"/>
</dbReference>
<protein>
    <submittedName>
        <fullName evidence="14">Gamma-aminobutyric acid receptor subunit alpha-4</fullName>
    </submittedName>
</protein>
<dbReference type="NCBIfam" id="TIGR00860">
    <property type="entry name" value="LIC"/>
    <property type="match status" value="1"/>
</dbReference>
<evidence type="ECO:0000256" key="1">
    <source>
        <dbReference type="ARBA" id="ARBA00004141"/>
    </source>
</evidence>
<evidence type="ECO:0000259" key="13">
    <source>
        <dbReference type="Pfam" id="PF02932"/>
    </source>
</evidence>
<dbReference type="PRINTS" id="PR00252">
    <property type="entry name" value="NRIONCHANNEL"/>
</dbReference>
<feature type="transmembrane region" description="Helical" evidence="11">
    <location>
        <begin position="267"/>
        <end position="286"/>
    </location>
</feature>
<dbReference type="InterPro" id="IPR018000">
    <property type="entry name" value="Neurotransmitter_ion_chnl_CS"/>
</dbReference>
<reference evidence="14" key="1">
    <citation type="submission" date="2023-01" db="EMBL/GenBank/DDBJ databases">
        <title>Genome assembly of the deep-sea coral Lophelia pertusa.</title>
        <authorList>
            <person name="Herrera S."/>
            <person name="Cordes E."/>
        </authorList>
    </citation>
    <scope>NUCLEOTIDE SEQUENCE</scope>
    <source>
        <strain evidence="14">USNM1676648</strain>
        <tissue evidence="14">Polyp</tissue>
    </source>
</reference>
<feature type="domain" description="Neurotransmitter-gated ion-channel transmembrane" evidence="13">
    <location>
        <begin position="240"/>
        <end position="360"/>
    </location>
</feature>
<dbReference type="InterPro" id="IPR038050">
    <property type="entry name" value="Neuro_actylchol_rec"/>
</dbReference>
<dbReference type="GO" id="GO:0004888">
    <property type="term" value="F:transmembrane signaling receptor activity"/>
    <property type="evidence" value="ECO:0007669"/>
    <property type="project" value="InterPro"/>
</dbReference>
<evidence type="ECO:0000256" key="8">
    <source>
        <dbReference type="ARBA" id="ARBA00023065"/>
    </source>
</evidence>
<comment type="caution">
    <text evidence="14">The sequence shown here is derived from an EMBL/GenBank/DDBJ whole genome shotgun (WGS) entry which is preliminary data.</text>
</comment>